<protein>
    <submittedName>
        <fullName evidence="2">Reverse transcriptase</fullName>
    </submittedName>
</protein>
<dbReference type="Proteomes" id="UP000183809">
    <property type="component" value="Unassembled WGS sequence"/>
</dbReference>
<keyword evidence="2" id="KW-0695">RNA-directed DNA polymerase</keyword>
<feature type="compositionally biased region" description="Low complexity" evidence="1">
    <location>
        <begin position="147"/>
        <end position="158"/>
    </location>
</feature>
<keyword evidence="3" id="KW-1185">Reference proteome</keyword>
<proteinExistence type="predicted"/>
<dbReference type="EMBL" id="MNUE01000021">
    <property type="protein sequence ID" value="OJD34679.1"/>
    <property type="molecule type" value="Genomic_DNA"/>
</dbReference>
<evidence type="ECO:0000256" key="1">
    <source>
        <dbReference type="SAM" id="MobiDB-lite"/>
    </source>
</evidence>
<keyword evidence="2" id="KW-0808">Transferase</keyword>
<dbReference type="OrthoDB" id="74545at2759"/>
<evidence type="ECO:0000313" key="2">
    <source>
        <dbReference type="EMBL" id="OJD34679.1"/>
    </source>
</evidence>
<evidence type="ECO:0000313" key="3">
    <source>
        <dbReference type="Proteomes" id="UP000183809"/>
    </source>
</evidence>
<feature type="region of interest" description="Disordered" evidence="1">
    <location>
        <begin position="131"/>
        <end position="158"/>
    </location>
</feature>
<sequence>MSGGAVTSTLRHVTDRKLAKLAENRRAFEAQKTAMLSASSKADNAAEKVRILIAAFKDNKIAFNEGQSSVKNIERFLDQVRHDPSVSLTLLAEWKGWLEQSLDVHTDKYNYADLFGRLVTEWIENPSDAMSQLNSHSSATKEDLPEAASASSGDASDSFDVVGREEMHEQRQTLEQFIFNEPKVDTAALKKYLDDLFVATKKSKRMDKTPLERLRDDIGKWKGDISVGEDTIRWAIKGILKGDLFTGQKREVLVDLKSRPEVIKEMVDVLRMDLDSLKNWEWPGPVPVLLRRQLNGKYRAYMDEEIHTAILIQVIGAHIAVMLKDAFRNHYYSGAWVQAPYRAMKRADRQRRHYFLGKDNIQSSDSVRDIRFSEFRDDFFMTQLPSKVNEGGREYMAEDDDVDSEYGDTKSPVEIKQQLLRLASTEMLINTKLYDEFTILASDFKWFGPSLPHATIFTVLEYFGLKNNWLDFIKKFLAAPLVFTQDGPNAEAKIRKNGIPMGHVLADALGEAVLFCLDFAVHRTTGGAVLYRFHDDIWFWGQESTCVKAWQALQEFSSVTGLELNAEKTAAVKIVSPDKQSLAPLHQSLPTGTVRWGFLKLDPNERRWIIDQEQVAVHVQELSRQLKSCNSVFGWIQAWNGYVGRFFSTNFGQPAHCLGREHVNMCIKAFEHIQRSLFAESGAGNVVEYLRTTITKRFGNSEAITGGRPIPDAFFHFPVELGGLGLLDPFVQLYAMRSQRMRKNTIDELNLALERERGGYEDAKELFEAGDVPVDPSTPKNLEGEPFMSLDEYMRFVEQTASELSVAYRRYLEPIEEIHVDESAKVSNAMEHLPADRYSTQGMGHRWSSLSPYWKWIIALYAGETDKRFGGLAICDKGLLPLGLISILRSERVRWQG</sequence>
<dbReference type="RefSeq" id="XP_020130939.1">
    <property type="nucleotide sequence ID" value="XM_020280096.1"/>
</dbReference>
<keyword evidence="2" id="KW-0548">Nucleotidyltransferase</keyword>
<dbReference type="STRING" id="236234.A0A1J9S279"/>
<reference evidence="2 3" key="1">
    <citation type="submission" date="2016-10" db="EMBL/GenBank/DDBJ databases">
        <title>Proteomics and genomics reveal pathogen-plant mechanisms compatible with a hemibiotrophic lifestyle of Diplodia corticola.</title>
        <authorList>
            <person name="Fernandes I."/>
            <person name="De Jonge R."/>
            <person name="Van De Peer Y."/>
            <person name="Devreese B."/>
            <person name="Alves A."/>
            <person name="Esteves A.C."/>
        </authorList>
    </citation>
    <scope>NUCLEOTIDE SEQUENCE [LARGE SCALE GENOMIC DNA]</scope>
    <source>
        <strain evidence="2 3">CBS 112549</strain>
    </source>
</reference>
<dbReference type="AlphaFoldDB" id="A0A1J9S279"/>
<dbReference type="GO" id="GO:0003964">
    <property type="term" value="F:RNA-directed DNA polymerase activity"/>
    <property type="evidence" value="ECO:0007669"/>
    <property type="project" value="UniProtKB-KW"/>
</dbReference>
<dbReference type="PANTHER" id="PTHR37015">
    <property type="entry name" value="REVERSE TRANSCRIPTASE DOMAIN-CONTAINING PROTEIN"/>
    <property type="match status" value="1"/>
</dbReference>
<dbReference type="PANTHER" id="PTHR37015:SF2">
    <property type="entry name" value="REVERSE TRANSCRIPTASE DOMAIN-CONTAINING PROTEIN"/>
    <property type="match status" value="1"/>
</dbReference>
<name>A0A1J9S279_9PEZI</name>
<organism evidence="2 3">
    <name type="scientific">Diplodia corticola</name>
    <dbReference type="NCBI Taxonomy" id="236234"/>
    <lineage>
        <taxon>Eukaryota</taxon>
        <taxon>Fungi</taxon>
        <taxon>Dikarya</taxon>
        <taxon>Ascomycota</taxon>
        <taxon>Pezizomycotina</taxon>
        <taxon>Dothideomycetes</taxon>
        <taxon>Dothideomycetes incertae sedis</taxon>
        <taxon>Botryosphaeriales</taxon>
        <taxon>Botryosphaeriaceae</taxon>
        <taxon>Diplodia</taxon>
    </lineage>
</organism>
<comment type="caution">
    <text evidence="2">The sequence shown here is derived from an EMBL/GenBank/DDBJ whole genome shotgun (WGS) entry which is preliminary data.</text>
</comment>
<accession>A0A1J9S279</accession>
<gene>
    <name evidence="2" type="ORF">BKCO1_2100054</name>
</gene>
<dbReference type="GeneID" id="31012970"/>